<protein>
    <submittedName>
        <fullName evidence="1">Uncharacterized protein</fullName>
    </submittedName>
</protein>
<gene>
    <name evidence="1" type="ORF">EV672_104234</name>
</gene>
<name>A0A4R6RCG8_9BURK</name>
<dbReference type="EMBL" id="SNXW01000004">
    <property type="protein sequence ID" value="TDP83853.1"/>
    <property type="molecule type" value="Genomic_DNA"/>
</dbReference>
<evidence type="ECO:0000313" key="1">
    <source>
        <dbReference type="EMBL" id="TDP83853.1"/>
    </source>
</evidence>
<comment type="caution">
    <text evidence="1">The sequence shown here is derived from an EMBL/GenBank/DDBJ whole genome shotgun (WGS) entry which is preliminary data.</text>
</comment>
<dbReference type="AlphaFoldDB" id="A0A4R6RCG8"/>
<evidence type="ECO:0000313" key="2">
    <source>
        <dbReference type="Proteomes" id="UP000294593"/>
    </source>
</evidence>
<accession>A0A4R6RCG8</accession>
<organism evidence="1 2">
    <name type="scientific">Aquabacterium commune</name>
    <dbReference type="NCBI Taxonomy" id="70586"/>
    <lineage>
        <taxon>Bacteria</taxon>
        <taxon>Pseudomonadati</taxon>
        <taxon>Pseudomonadota</taxon>
        <taxon>Betaproteobacteria</taxon>
        <taxon>Burkholderiales</taxon>
        <taxon>Aquabacterium</taxon>
    </lineage>
</organism>
<proteinExistence type="predicted"/>
<dbReference type="Proteomes" id="UP000294593">
    <property type="component" value="Unassembled WGS sequence"/>
</dbReference>
<keyword evidence="2" id="KW-1185">Reference proteome</keyword>
<reference evidence="1 2" key="1">
    <citation type="submission" date="2019-03" db="EMBL/GenBank/DDBJ databases">
        <title>Genomic Encyclopedia of Type Strains, Phase IV (KMG-IV): sequencing the most valuable type-strain genomes for metagenomic binning, comparative biology and taxonomic classification.</title>
        <authorList>
            <person name="Goeker M."/>
        </authorList>
    </citation>
    <scope>NUCLEOTIDE SEQUENCE [LARGE SCALE GENOMIC DNA]</scope>
    <source>
        <strain evidence="1 2">DSM 11901</strain>
    </source>
</reference>
<sequence>MGDVRWQALAYATVALGRTGNQNCMPDSLRGTVKGR</sequence>